<organism evidence="1 2">
    <name type="scientific">Tanacetum coccineum</name>
    <dbReference type="NCBI Taxonomy" id="301880"/>
    <lineage>
        <taxon>Eukaryota</taxon>
        <taxon>Viridiplantae</taxon>
        <taxon>Streptophyta</taxon>
        <taxon>Embryophyta</taxon>
        <taxon>Tracheophyta</taxon>
        <taxon>Spermatophyta</taxon>
        <taxon>Magnoliopsida</taxon>
        <taxon>eudicotyledons</taxon>
        <taxon>Gunneridae</taxon>
        <taxon>Pentapetalae</taxon>
        <taxon>asterids</taxon>
        <taxon>campanulids</taxon>
        <taxon>Asterales</taxon>
        <taxon>Asteraceae</taxon>
        <taxon>Asteroideae</taxon>
        <taxon>Anthemideae</taxon>
        <taxon>Anthemidinae</taxon>
        <taxon>Tanacetum</taxon>
    </lineage>
</organism>
<protein>
    <submittedName>
        <fullName evidence="1">Uncharacterized protein</fullName>
    </submittedName>
</protein>
<proteinExistence type="predicted"/>
<reference evidence="1" key="2">
    <citation type="submission" date="2022-01" db="EMBL/GenBank/DDBJ databases">
        <authorList>
            <person name="Yamashiro T."/>
            <person name="Shiraishi A."/>
            <person name="Satake H."/>
            <person name="Nakayama K."/>
        </authorList>
    </citation>
    <scope>NUCLEOTIDE SEQUENCE</scope>
</reference>
<dbReference type="Proteomes" id="UP001151760">
    <property type="component" value="Unassembled WGS sequence"/>
</dbReference>
<name>A0ABQ5FL87_9ASTR</name>
<evidence type="ECO:0000313" key="2">
    <source>
        <dbReference type="Proteomes" id="UP001151760"/>
    </source>
</evidence>
<keyword evidence="2" id="KW-1185">Reference proteome</keyword>
<reference evidence="1" key="1">
    <citation type="journal article" date="2022" name="Int. J. Mol. Sci.">
        <title>Draft Genome of Tanacetum Coccineum: Genomic Comparison of Closely Related Tanacetum-Family Plants.</title>
        <authorList>
            <person name="Yamashiro T."/>
            <person name="Shiraishi A."/>
            <person name="Nakayama K."/>
            <person name="Satake H."/>
        </authorList>
    </citation>
    <scope>NUCLEOTIDE SEQUENCE</scope>
</reference>
<gene>
    <name evidence="1" type="ORF">Tco_1015555</name>
</gene>
<comment type="caution">
    <text evidence="1">The sequence shown here is derived from an EMBL/GenBank/DDBJ whole genome shotgun (WGS) entry which is preliminary data.</text>
</comment>
<accession>A0ABQ5FL87</accession>
<evidence type="ECO:0000313" key="1">
    <source>
        <dbReference type="EMBL" id="GJT64075.1"/>
    </source>
</evidence>
<sequence>MMIQPMRKVQTNAFPAKSHVPIRNCILGLAAPPTWASIGNKIFGTRKPKDAIVSGQDRNERGKRRDDIGSKDLIYEMMKGSSMWSVRYVVNIELLMHPLPEGWLIRTSVWSICLGEGEEDAFMLFDIGTNEIDDDDDEFEFIPHFNLDPNLYEFIPSLAKGLNRELKHCKLNIEDNDHPIMTSLDLHHGLHRGRKFLESFGGPCNDPILLLMEIPHMLHLEGIVFKSCRCLLLVYRDDISSTDFTIKEMMKGSLVWLVSICLGEGEEDDFVVINIFGKVVKCNIISNTTTEIFDIGSNQMNDDDDDDDAVEFIPPFEVDPNLYEFIMSLASV</sequence>
<dbReference type="EMBL" id="BQNB010017512">
    <property type="protein sequence ID" value="GJT64075.1"/>
    <property type="molecule type" value="Genomic_DNA"/>
</dbReference>